<comment type="caution">
    <text evidence="3">The sequence shown here is derived from an EMBL/GenBank/DDBJ whole genome shotgun (WGS) entry which is preliminary data.</text>
</comment>
<dbReference type="InterPro" id="IPR031304">
    <property type="entry name" value="SLT_2"/>
</dbReference>
<dbReference type="PANTHER" id="PTHR30163">
    <property type="entry name" value="MEMBRANE-BOUND LYTIC MUREIN TRANSGLYCOSYLASE B"/>
    <property type="match status" value="1"/>
</dbReference>
<evidence type="ECO:0000256" key="1">
    <source>
        <dbReference type="SAM" id="SignalP"/>
    </source>
</evidence>
<dbReference type="PANTHER" id="PTHR30163:SF8">
    <property type="entry name" value="LYTIC MUREIN TRANSGLYCOSYLASE"/>
    <property type="match status" value="1"/>
</dbReference>
<protein>
    <submittedName>
        <fullName evidence="3">Lytic murein transglycosylase</fullName>
    </submittedName>
</protein>
<feature type="chain" id="PRO_5031123012" evidence="1">
    <location>
        <begin position="24"/>
        <end position="341"/>
    </location>
</feature>
<dbReference type="GO" id="GO:0009253">
    <property type="term" value="P:peptidoglycan catabolic process"/>
    <property type="evidence" value="ECO:0007669"/>
    <property type="project" value="TreeGrafter"/>
</dbReference>
<dbReference type="Gene3D" id="1.10.8.350">
    <property type="entry name" value="Bacterial muramidase"/>
    <property type="match status" value="1"/>
</dbReference>
<dbReference type="Proteomes" id="UP000575241">
    <property type="component" value="Unassembled WGS sequence"/>
</dbReference>
<dbReference type="NCBIfam" id="TIGR02283">
    <property type="entry name" value="MltB_2"/>
    <property type="match status" value="1"/>
</dbReference>
<sequence>MRSLLALGVAVIAAAPVGAPAIAQDESGFQTYLGELSRQAAAQGASRRTIDLVIPTLTYNARVVQLDRQQPETAPNAPISNFEPYRRSHVDAARIGQGRAAYQRQRPRLQRIEAETGVPESIMVAIWGHETNYGRVMGNFDLPRALASLAYEGRRRDLFAGEFIATLKMIDRGVPREKLIGSWAGAFGGPQFLPSVYLRLARDGDGDGMADIWTSEADTLTSIANYFVNAGWRKGQPWGFAVSVPASLDRAAIANRTVAPRCPRVFDRHSRWKTMAEWRALGVVPQTRAWPADNVQATLLEPDGPGKTGYLLTGNYRVILDYNCSNFYALSVGLLADEVER</sequence>
<evidence type="ECO:0000313" key="3">
    <source>
        <dbReference type="EMBL" id="MBB4838798.1"/>
    </source>
</evidence>
<evidence type="ECO:0000259" key="2">
    <source>
        <dbReference type="Pfam" id="PF13406"/>
    </source>
</evidence>
<dbReference type="SUPFAM" id="SSF53955">
    <property type="entry name" value="Lysozyme-like"/>
    <property type="match status" value="1"/>
</dbReference>
<name>A0A7W7K161_9SPHN</name>
<reference evidence="3 4" key="1">
    <citation type="submission" date="2020-08" db="EMBL/GenBank/DDBJ databases">
        <title>Functional genomics of gut bacteria from endangered species of beetles.</title>
        <authorList>
            <person name="Carlos-Shanley C."/>
        </authorList>
    </citation>
    <scope>NUCLEOTIDE SEQUENCE [LARGE SCALE GENOMIC DNA]</scope>
    <source>
        <strain evidence="3 4">S00224</strain>
    </source>
</reference>
<keyword evidence="4" id="KW-1185">Reference proteome</keyword>
<dbReference type="Pfam" id="PF13406">
    <property type="entry name" value="SLT_2"/>
    <property type="match status" value="1"/>
</dbReference>
<evidence type="ECO:0000313" key="4">
    <source>
        <dbReference type="Proteomes" id="UP000575241"/>
    </source>
</evidence>
<proteinExistence type="predicted"/>
<dbReference type="InterPro" id="IPR011970">
    <property type="entry name" value="MltB_2"/>
</dbReference>
<dbReference type="RefSeq" id="WP_260396039.1">
    <property type="nucleotide sequence ID" value="NZ_JACHLN010000002.1"/>
</dbReference>
<dbReference type="InterPro" id="IPR043426">
    <property type="entry name" value="MltB-like"/>
</dbReference>
<dbReference type="InterPro" id="IPR023346">
    <property type="entry name" value="Lysozyme-like_dom_sf"/>
</dbReference>
<dbReference type="Gene3D" id="1.10.530.10">
    <property type="match status" value="1"/>
</dbReference>
<organism evidence="3 4">
    <name type="scientific">Sphingomonas kyeonggiensis</name>
    <dbReference type="NCBI Taxonomy" id="1268553"/>
    <lineage>
        <taxon>Bacteria</taxon>
        <taxon>Pseudomonadati</taxon>
        <taxon>Pseudomonadota</taxon>
        <taxon>Alphaproteobacteria</taxon>
        <taxon>Sphingomonadales</taxon>
        <taxon>Sphingomonadaceae</taxon>
        <taxon>Sphingomonas</taxon>
    </lineage>
</organism>
<accession>A0A7W7K161</accession>
<dbReference type="GO" id="GO:0008933">
    <property type="term" value="F:peptidoglycan lytic transglycosylase activity"/>
    <property type="evidence" value="ECO:0007669"/>
    <property type="project" value="TreeGrafter"/>
</dbReference>
<keyword evidence="1" id="KW-0732">Signal</keyword>
<dbReference type="AlphaFoldDB" id="A0A7W7K161"/>
<feature type="signal peptide" evidence="1">
    <location>
        <begin position="1"/>
        <end position="23"/>
    </location>
</feature>
<feature type="domain" description="Transglycosylase SLT" evidence="2">
    <location>
        <begin position="29"/>
        <end position="337"/>
    </location>
</feature>
<dbReference type="EMBL" id="JACHLN010000002">
    <property type="protein sequence ID" value="MBB4838798.1"/>
    <property type="molecule type" value="Genomic_DNA"/>
</dbReference>
<gene>
    <name evidence="3" type="ORF">HNP52_001867</name>
</gene>